<dbReference type="Gene3D" id="2.60.220.10">
    <property type="entry name" value="Polysaccharide lyase family 8-like, C-terminal"/>
    <property type="match status" value="1"/>
</dbReference>
<feature type="chain" id="PRO_5043594575" description="Chondroitin sulfate ABC lyase" evidence="3">
    <location>
        <begin position="29"/>
        <end position="1196"/>
    </location>
</feature>
<dbReference type="SUPFAM" id="SSF49863">
    <property type="entry name" value="Hyaluronate lyase-like, C-terminal domain"/>
    <property type="match status" value="1"/>
</dbReference>
<dbReference type="InterPro" id="IPR011013">
    <property type="entry name" value="Gal_mutarotase_sf_dom"/>
</dbReference>
<dbReference type="AlphaFoldDB" id="A0AAU9XFQ0"/>
<gene>
    <name evidence="7" type="ORF">PMEA_00021223</name>
</gene>
<accession>A0AAU9XFQ0</accession>
<dbReference type="Gene3D" id="2.70.98.10">
    <property type="match status" value="1"/>
</dbReference>
<evidence type="ECO:0000259" key="6">
    <source>
        <dbReference type="Pfam" id="PF09093"/>
    </source>
</evidence>
<dbReference type="SUPFAM" id="SSF74650">
    <property type="entry name" value="Galactose mutarotase-like"/>
    <property type="match status" value="1"/>
</dbReference>
<dbReference type="Gene3D" id="2.60.120.430">
    <property type="entry name" value="Galactose-binding lectin"/>
    <property type="match status" value="1"/>
</dbReference>
<protein>
    <recommendedName>
        <fullName evidence="9">Chondroitin sulfate ABC lyase</fullName>
    </recommendedName>
</protein>
<comment type="caution">
    <text evidence="7">The sequence shown here is derived from an EMBL/GenBank/DDBJ whole genome shotgun (WGS) entry which is preliminary data.</text>
</comment>
<dbReference type="PANTHER" id="PTHR37322:SF3">
    <property type="entry name" value="CHONDROITIN SULFATE ABC EXOLYASE"/>
    <property type="match status" value="1"/>
</dbReference>
<dbReference type="EMBL" id="CALNXJ010000039">
    <property type="protein sequence ID" value="CAH3144740.1"/>
    <property type="molecule type" value="Genomic_DNA"/>
</dbReference>
<dbReference type="InterPro" id="IPR003159">
    <property type="entry name" value="Lyase_8_central_dom"/>
</dbReference>
<dbReference type="PANTHER" id="PTHR37322">
    <property type="match status" value="1"/>
</dbReference>
<evidence type="ECO:0000256" key="3">
    <source>
        <dbReference type="SAM" id="SignalP"/>
    </source>
</evidence>
<dbReference type="GO" id="GO:0005975">
    <property type="term" value="P:carbohydrate metabolic process"/>
    <property type="evidence" value="ECO:0007669"/>
    <property type="project" value="InterPro"/>
</dbReference>
<dbReference type="Pfam" id="PF09093">
    <property type="entry name" value="Lyase_catalyt"/>
    <property type="match status" value="1"/>
</dbReference>
<dbReference type="InterPro" id="IPR011071">
    <property type="entry name" value="Lyase_8-like_C"/>
</dbReference>
<evidence type="ECO:0000259" key="5">
    <source>
        <dbReference type="Pfam" id="PF09092"/>
    </source>
</evidence>
<dbReference type="GO" id="GO:0016837">
    <property type="term" value="F:carbon-oxygen lyase activity, acting on polysaccharides"/>
    <property type="evidence" value="ECO:0007669"/>
    <property type="project" value="UniProtKB-ARBA"/>
</dbReference>
<dbReference type="Pfam" id="PF02278">
    <property type="entry name" value="Lyase_8"/>
    <property type="match status" value="1"/>
</dbReference>
<dbReference type="InterPro" id="IPR008929">
    <property type="entry name" value="Chondroitin_lyas"/>
</dbReference>
<keyword evidence="3" id="KW-0732">Signal</keyword>
<dbReference type="InterPro" id="IPR015177">
    <property type="entry name" value="Lyase_catalyt"/>
</dbReference>
<keyword evidence="2" id="KW-0456">Lyase</keyword>
<feature type="domain" description="Polysaccharide lyase family 8 central" evidence="4">
    <location>
        <begin position="737"/>
        <end position="1007"/>
    </location>
</feature>
<proteinExistence type="inferred from homology"/>
<dbReference type="InterPro" id="IPR015176">
    <property type="entry name" value="Lyase_N"/>
</dbReference>
<evidence type="ECO:0000256" key="1">
    <source>
        <dbReference type="ARBA" id="ARBA00006699"/>
    </source>
</evidence>
<evidence type="ECO:0000259" key="4">
    <source>
        <dbReference type="Pfam" id="PF02278"/>
    </source>
</evidence>
<dbReference type="SUPFAM" id="SSF48230">
    <property type="entry name" value="Chondroitin AC/alginate lyase"/>
    <property type="match status" value="1"/>
</dbReference>
<dbReference type="GO" id="GO:0030246">
    <property type="term" value="F:carbohydrate binding"/>
    <property type="evidence" value="ECO:0007669"/>
    <property type="project" value="InterPro"/>
</dbReference>
<evidence type="ECO:0008006" key="9">
    <source>
        <dbReference type="Google" id="ProtNLM"/>
    </source>
</evidence>
<dbReference type="SUPFAM" id="SSF49785">
    <property type="entry name" value="Galactose-binding domain-like"/>
    <property type="match status" value="1"/>
</dbReference>
<evidence type="ECO:0000313" key="8">
    <source>
        <dbReference type="Proteomes" id="UP001159428"/>
    </source>
</evidence>
<feature type="signal peptide" evidence="3">
    <location>
        <begin position="1"/>
        <end position="28"/>
    </location>
</feature>
<dbReference type="InterPro" id="IPR008979">
    <property type="entry name" value="Galactose-bd-like_sf"/>
</dbReference>
<feature type="domain" description="Lyase catalytic" evidence="6">
    <location>
        <begin position="416"/>
        <end position="649"/>
    </location>
</feature>
<name>A0AAU9XFQ0_9CNID</name>
<dbReference type="GO" id="GO:0005576">
    <property type="term" value="C:extracellular region"/>
    <property type="evidence" value="ECO:0007669"/>
    <property type="project" value="InterPro"/>
</dbReference>
<reference evidence="7 8" key="1">
    <citation type="submission" date="2022-05" db="EMBL/GenBank/DDBJ databases">
        <authorList>
            <consortium name="Genoscope - CEA"/>
            <person name="William W."/>
        </authorList>
    </citation>
    <scope>NUCLEOTIDE SEQUENCE [LARGE SCALE GENOMIC DNA]</scope>
</reference>
<keyword evidence="8" id="KW-1185">Reference proteome</keyword>
<dbReference type="GO" id="GO:0006027">
    <property type="term" value="P:glycosaminoglycan catabolic process"/>
    <property type="evidence" value="ECO:0007669"/>
    <property type="project" value="InterPro"/>
</dbReference>
<dbReference type="Proteomes" id="UP001159428">
    <property type="component" value="Unassembled WGS sequence"/>
</dbReference>
<dbReference type="Pfam" id="PF09092">
    <property type="entry name" value="Lyase_N"/>
    <property type="match status" value="1"/>
</dbReference>
<organism evidence="7 8">
    <name type="scientific">Pocillopora meandrina</name>
    <dbReference type="NCBI Taxonomy" id="46732"/>
    <lineage>
        <taxon>Eukaryota</taxon>
        <taxon>Metazoa</taxon>
        <taxon>Cnidaria</taxon>
        <taxon>Anthozoa</taxon>
        <taxon>Hexacorallia</taxon>
        <taxon>Scleractinia</taxon>
        <taxon>Astrocoeniina</taxon>
        <taxon>Pocilloporidae</taxon>
        <taxon>Pocillopora</taxon>
    </lineage>
</organism>
<feature type="domain" description="Lyase N-terminal" evidence="5">
    <location>
        <begin position="32"/>
        <end position="202"/>
    </location>
</feature>
<evidence type="ECO:0000256" key="2">
    <source>
        <dbReference type="ARBA" id="ARBA00023239"/>
    </source>
</evidence>
<dbReference type="InterPro" id="IPR039174">
    <property type="entry name" value="Chondroitin_ABC_lyase"/>
</dbReference>
<dbReference type="InterPro" id="IPR014718">
    <property type="entry name" value="GH-type_carb-bd"/>
</dbReference>
<comment type="similarity">
    <text evidence="1">Belongs to the polysaccharide lyase 8 family.</text>
</comment>
<sequence>MSVKRKTSGFSFLILTGLALLLIDQAAGKRPDKILDFEDATEKSCLVTVPKKQGKISFSTSVAKHGTTSLKWKSSANGESKLRYALPKSAHINGKELKGGGVKMWIYKDTPSSGSKMEVRLAEKKKKKMVTRVGSFEINLGFSGWRGIWMSFDECKQNKDSLKSSSSITRMDFVLNHEDTIYIDLLGFVAKMSKQSRDKIVPTITKFGSKYDSSNFWQQTYRWSQQKPSALPTSVDSSKTTHLAHIESRLHNWYADETQTTYDFMGEMKRRWNTLQESFNDAHKEYDRLTFTSKPDSSTPGSTKIVITAPPLFCRNCKMGTRTYSATDPTRKFSFPIMRIMLPLALEYYLKSRPNEITKTVNKEKSKLCSGDATKVQRSVQKICGKWTKRQDEFRNYLSTLACTKNNVRKSLQFINKARLQRILNLLDYIEDQGWADGSGIGSLDHEMNRDGAGYMHTLFLLKNSLHQDPRNKTRLVNMINTSKWYNDFGEVYQSNFEFKGTTADRMITILLFRLMIVLAMPATTDMEKKERQRDMDALKKWMDNALSINKAFGGVIKPDYTGFHHKAFYASAYVPQALHTAAQVQYLLEGTNFALSDASKRNLLEALKTMRLISVKYSTPSSVGGRFPDFSKEALINILPAYAYISVSYSSQSLASTPPKGITIPNTKNAGMFLRLYETSDKNVKKYMEDGKVYRGKSYMNSLGCLKIMNELKSKASTYEHSPEGHWSKNFAALSIHRRKDWAVTVKGFNRFVWDFEGSTKKKTPENAFGTYQSHGSMLIANSEEALKAHDIDNGWDWTKVPGATTMTLTLSQIRLKKARNFSPLSYAGGVTYKGPQPLSSGVFGMDFHQPEYQFFEEDHPHPKVKLHFKKSVFFFQNVLVCLGSDIKIDNGGTATKARTTLFQDKLVRGASKFSIKMDGVTKDSSDLFEAVNPLSKNKKDGYTTLVDTKGNSYYIPRSSASDLKVHVQIQSSQTVAAVCSSGIYATAWLEHNSKNAKYEYAVFVKTDSYRSTATANWDRLHMNSNRMLYSVLQQDDKAHVVQFGISPQRNAIITPLYGYVIFDATSKLPKGGLITEVTKQCRIMVEQNSRFVFLSISYPDLNFNVDGELKTSGDVNKEELYELESREVEIEVTLSVDVKTTLPGSAVIVHGSPAGYQPRVEVERLDSFPTPGKGKIIVFKNLKNGFSVEVKLEK</sequence>
<dbReference type="Gene3D" id="1.50.10.100">
    <property type="entry name" value="Chondroitin AC/alginate lyase"/>
    <property type="match status" value="2"/>
</dbReference>
<evidence type="ECO:0000313" key="7">
    <source>
        <dbReference type="EMBL" id="CAH3144740.1"/>
    </source>
</evidence>